<evidence type="ECO:0000256" key="5">
    <source>
        <dbReference type="ARBA" id="ARBA00023198"/>
    </source>
</evidence>
<organism evidence="15 16">
    <name type="scientific">Muraenolepis orangiensis</name>
    <name type="common">Patagonian moray cod</name>
    <dbReference type="NCBI Taxonomy" id="630683"/>
    <lineage>
        <taxon>Eukaryota</taxon>
        <taxon>Metazoa</taxon>
        <taxon>Chordata</taxon>
        <taxon>Craniata</taxon>
        <taxon>Vertebrata</taxon>
        <taxon>Euteleostomi</taxon>
        <taxon>Actinopterygii</taxon>
        <taxon>Neopterygii</taxon>
        <taxon>Teleostei</taxon>
        <taxon>Neoteleostei</taxon>
        <taxon>Acanthomorphata</taxon>
        <taxon>Zeiogadaria</taxon>
        <taxon>Gadariae</taxon>
        <taxon>Gadiformes</taxon>
        <taxon>Muraenolepidoidei</taxon>
        <taxon>Muraenolepididae</taxon>
        <taxon>Muraenolepis</taxon>
    </lineage>
</organism>
<evidence type="ECO:0000256" key="7">
    <source>
        <dbReference type="ARBA" id="ARBA00073304"/>
    </source>
</evidence>
<dbReference type="Proteomes" id="UP001148018">
    <property type="component" value="Unassembled WGS sequence"/>
</dbReference>
<evidence type="ECO:0000256" key="3">
    <source>
        <dbReference type="ARBA" id="ARBA00022679"/>
    </source>
</evidence>
<proteinExistence type="predicted"/>
<dbReference type="PANTHER" id="PTHR34257:SF3">
    <property type="entry name" value="ADAPTER PROTEIN CIKS-RELATED"/>
    <property type="match status" value="1"/>
</dbReference>
<evidence type="ECO:0000313" key="15">
    <source>
        <dbReference type="EMBL" id="KAJ3599972.1"/>
    </source>
</evidence>
<protein>
    <recommendedName>
        <fullName evidence="7">E3 ubiquitin ligase TRAF3IP2</fullName>
        <ecNumber evidence="2">2.3.2.27</ecNumber>
    </recommendedName>
    <alternativeName>
        <fullName evidence="8">Adapter protein CIKS</fullName>
    </alternativeName>
    <alternativeName>
        <fullName evidence="9">Connection to IKK and SAPK/JNK</fullName>
    </alternativeName>
    <alternativeName>
        <fullName evidence="12">E3 ubiquitin-protein ligase CIKS</fullName>
    </alternativeName>
    <alternativeName>
        <fullName evidence="10">Nuclear factor NF-kappa-B activator 1</fullName>
    </alternativeName>
    <alternativeName>
        <fullName evidence="11">TRAF3-interacting protein 2</fullName>
    </alternativeName>
</protein>
<dbReference type="EMBL" id="JANIIK010000048">
    <property type="protein sequence ID" value="KAJ3599972.1"/>
    <property type="molecule type" value="Genomic_DNA"/>
</dbReference>
<comment type="subunit">
    <text evidence="6">Interacts with IKBKG/NF-kappa B essential modulator, with CHUK/IKK-alpha and with IKBKB/IKK-beta. Interacts with TRAF6; this interaction is direct. Interacts with IL17RA and IL17RC. Interacts with IL17RB.</text>
</comment>
<dbReference type="InterPro" id="IPR053047">
    <property type="entry name" value="E3_ubiq_ligase_TRAF3IP2"/>
</dbReference>
<dbReference type="EC" id="2.3.2.27" evidence="2"/>
<evidence type="ECO:0000256" key="6">
    <source>
        <dbReference type="ARBA" id="ARBA00064316"/>
    </source>
</evidence>
<evidence type="ECO:0000256" key="2">
    <source>
        <dbReference type="ARBA" id="ARBA00012483"/>
    </source>
</evidence>
<feature type="region of interest" description="Disordered" evidence="13">
    <location>
        <begin position="110"/>
        <end position="141"/>
    </location>
</feature>
<evidence type="ECO:0000256" key="12">
    <source>
        <dbReference type="ARBA" id="ARBA00080040"/>
    </source>
</evidence>
<dbReference type="GO" id="GO:0061630">
    <property type="term" value="F:ubiquitin protein ligase activity"/>
    <property type="evidence" value="ECO:0007669"/>
    <property type="project" value="UniProtKB-EC"/>
</dbReference>
<sequence>MSEGRSLTMLSSPVQHPHNRDLLTVNNPDSPDSHGCCDNGGRGDLEPHAHRPAHFLSDLNCGSFPPAQGYAHRCPHPPTPFPSRLPDGSWGPSFAGSSGWTGSAAFPGGRADSCPVSGGRSGESASYVPEEKFPSLGGRYSPSVGSMEPPYSLHSNNPSAELYRHTPSPYYCLPPGAACCTQCPQEAFKRGQQMPMPGPHLPYGPFSAQTSTPAVVSHGPANTQKNPTDSIQLSLEQRKVFVTYEADSEDHVLKVINFVALLRHNGFDTHIDMFQQQVRSISKIDFMERYLSEKEYLIIIIISPRYYDAVTASPFGLETDERTFNTVYIHKQLQNEFIQNGSKNFRFIPIIFPGARKCHVPTWLQNTHVFTWPRDLDDILRRLMRVENNYQARRGARGQPRSPRPAAEPEASRGAPEARRGEPEARHGARGHGAPEARRGAPEARRGAPEARRGAPEARRGAPEARRGAPEARRGEPEARRGEPEARRGEPEARRGEPEATEPEARRGARGPPRSPRPAAERPRPAAERPRLAAGSPRLAAGSPRLAAGSPRLAAGSPRLAAGSPRLAMEPEATEPEARRGARGHGARGSPRSLRLAAEPEAMEPKARRGARGHGARGSPRSLRLAAEPEAMEPKARHGA</sequence>
<evidence type="ECO:0000256" key="13">
    <source>
        <dbReference type="SAM" id="MobiDB-lite"/>
    </source>
</evidence>
<gene>
    <name evidence="15" type="ORF">NHX12_033924</name>
</gene>
<dbReference type="PROSITE" id="PS51534">
    <property type="entry name" value="SEFIR"/>
    <property type="match status" value="1"/>
</dbReference>
<evidence type="ECO:0000256" key="11">
    <source>
        <dbReference type="ARBA" id="ARBA00078673"/>
    </source>
</evidence>
<dbReference type="GO" id="GO:0097400">
    <property type="term" value="P:interleukin-17-mediated signaling pathway"/>
    <property type="evidence" value="ECO:0007669"/>
    <property type="project" value="UniProtKB-ARBA"/>
</dbReference>
<feature type="region of interest" description="Disordered" evidence="13">
    <location>
        <begin position="72"/>
        <end position="94"/>
    </location>
</feature>
<dbReference type="GO" id="GO:0006954">
    <property type="term" value="P:inflammatory response"/>
    <property type="evidence" value="ECO:0007669"/>
    <property type="project" value="UniProtKB-KW"/>
</dbReference>
<feature type="domain" description="SEFIR" evidence="14">
    <location>
        <begin position="237"/>
        <end position="381"/>
    </location>
</feature>
<keyword evidence="16" id="KW-1185">Reference proteome</keyword>
<reference evidence="15" key="1">
    <citation type="submission" date="2022-07" db="EMBL/GenBank/DDBJ databases">
        <title>Chromosome-level genome of Muraenolepis orangiensis.</title>
        <authorList>
            <person name="Kim J."/>
        </authorList>
    </citation>
    <scope>NUCLEOTIDE SEQUENCE</scope>
    <source>
        <strain evidence="15">KU_S4_2022</strain>
        <tissue evidence="15">Muscle</tissue>
    </source>
</reference>
<comment type="caution">
    <text evidence="15">The sequence shown here is derived from an EMBL/GenBank/DDBJ whole genome shotgun (WGS) entry which is preliminary data.</text>
</comment>
<feature type="region of interest" description="Disordered" evidence="13">
    <location>
        <begin position="391"/>
        <end position="640"/>
    </location>
</feature>
<dbReference type="GO" id="GO:0006959">
    <property type="term" value="P:humoral immune response"/>
    <property type="evidence" value="ECO:0007669"/>
    <property type="project" value="TreeGrafter"/>
</dbReference>
<name>A0A9Q0E8M3_9TELE</name>
<evidence type="ECO:0000313" key="16">
    <source>
        <dbReference type="Proteomes" id="UP001148018"/>
    </source>
</evidence>
<dbReference type="GO" id="GO:0005737">
    <property type="term" value="C:cytoplasm"/>
    <property type="evidence" value="ECO:0007669"/>
    <property type="project" value="UniProtKB-ARBA"/>
</dbReference>
<dbReference type="GO" id="GO:0038173">
    <property type="term" value="P:interleukin-17A-mediated signaling pathway"/>
    <property type="evidence" value="ECO:0007669"/>
    <property type="project" value="UniProtKB-ARBA"/>
</dbReference>
<accession>A0A9Q0E8M3</accession>
<dbReference type="FunFam" id="3.40.50.11530:FF:000007">
    <property type="entry name" value="adapter protein CIKS isoform X3"/>
    <property type="match status" value="1"/>
</dbReference>
<dbReference type="Gene3D" id="3.40.50.11530">
    <property type="match status" value="1"/>
</dbReference>
<feature type="compositionally biased region" description="Low complexity" evidence="13">
    <location>
        <begin position="400"/>
        <end position="415"/>
    </location>
</feature>
<dbReference type="GO" id="GO:0043123">
    <property type="term" value="P:positive regulation of canonical NF-kappaB signal transduction"/>
    <property type="evidence" value="ECO:0007669"/>
    <property type="project" value="TreeGrafter"/>
</dbReference>
<evidence type="ECO:0000256" key="1">
    <source>
        <dbReference type="ARBA" id="ARBA00000900"/>
    </source>
</evidence>
<dbReference type="AlphaFoldDB" id="A0A9Q0E8M3"/>
<dbReference type="PANTHER" id="PTHR34257">
    <property type="entry name" value="ADAPTER PROTEIN CIKS"/>
    <property type="match status" value="1"/>
</dbReference>
<feature type="compositionally biased region" description="Basic and acidic residues" evidence="13">
    <location>
        <begin position="416"/>
        <end position="507"/>
    </location>
</feature>
<comment type="catalytic activity">
    <reaction evidence="1">
        <text>S-ubiquitinyl-[E2 ubiquitin-conjugating enzyme]-L-cysteine + [acceptor protein]-L-lysine = [E2 ubiquitin-conjugating enzyme]-L-cysteine + N(6)-ubiquitinyl-[acceptor protein]-L-lysine.</text>
        <dbReference type="EC" id="2.3.2.27"/>
    </reaction>
</comment>
<evidence type="ECO:0000256" key="4">
    <source>
        <dbReference type="ARBA" id="ARBA00022786"/>
    </source>
</evidence>
<evidence type="ECO:0000256" key="9">
    <source>
        <dbReference type="ARBA" id="ARBA00076636"/>
    </source>
</evidence>
<dbReference type="Pfam" id="PF08357">
    <property type="entry name" value="SEFIR"/>
    <property type="match status" value="1"/>
</dbReference>
<keyword evidence="4" id="KW-0833">Ubl conjugation pathway</keyword>
<keyword evidence="5" id="KW-0395">Inflammatory response</keyword>
<dbReference type="InterPro" id="IPR013568">
    <property type="entry name" value="SEFIR_dom"/>
</dbReference>
<feature type="region of interest" description="Disordered" evidence="13">
    <location>
        <begin position="1"/>
        <end position="40"/>
    </location>
</feature>
<evidence type="ECO:0000256" key="10">
    <source>
        <dbReference type="ARBA" id="ARBA00078387"/>
    </source>
</evidence>
<dbReference type="GO" id="GO:0000209">
    <property type="term" value="P:protein polyubiquitination"/>
    <property type="evidence" value="ECO:0007669"/>
    <property type="project" value="UniProtKB-ARBA"/>
</dbReference>
<keyword evidence="3" id="KW-0808">Transferase</keyword>
<feature type="compositionally biased region" description="Basic and acidic residues" evidence="13">
    <location>
        <begin position="519"/>
        <end position="531"/>
    </location>
</feature>
<evidence type="ECO:0000259" key="14">
    <source>
        <dbReference type="PROSITE" id="PS51534"/>
    </source>
</evidence>
<dbReference type="OrthoDB" id="6021171at2759"/>
<evidence type="ECO:0000256" key="8">
    <source>
        <dbReference type="ARBA" id="ARBA00075327"/>
    </source>
</evidence>